<dbReference type="Proteomes" id="UP000623129">
    <property type="component" value="Unassembled WGS sequence"/>
</dbReference>
<keyword evidence="7" id="KW-1185">Reference proteome</keyword>
<evidence type="ECO:0000256" key="4">
    <source>
        <dbReference type="SAM" id="MobiDB-lite"/>
    </source>
</evidence>
<proteinExistence type="inferred from homology"/>
<evidence type="ECO:0000313" key="6">
    <source>
        <dbReference type="EMBL" id="KAF3321334.1"/>
    </source>
</evidence>
<dbReference type="OrthoDB" id="1686972at2759"/>
<comment type="similarity">
    <text evidence="2">Belongs to the IQD family.</text>
</comment>
<evidence type="ECO:0000256" key="1">
    <source>
        <dbReference type="ARBA" id="ARBA00022860"/>
    </source>
</evidence>
<evidence type="ECO:0000256" key="3">
    <source>
        <dbReference type="ARBA" id="ARBA00024378"/>
    </source>
</evidence>
<protein>
    <submittedName>
        <fullName evidence="6">Protein IQ-DOMAIN 1-like protein</fullName>
    </submittedName>
</protein>
<feature type="compositionally biased region" description="Basic and acidic residues" evidence="4">
    <location>
        <begin position="179"/>
        <end position="189"/>
    </location>
</feature>
<feature type="region of interest" description="Disordered" evidence="4">
    <location>
        <begin position="357"/>
        <end position="383"/>
    </location>
</feature>
<evidence type="ECO:0000259" key="5">
    <source>
        <dbReference type="Pfam" id="PF13178"/>
    </source>
</evidence>
<organism evidence="6 7">
    <name type="scientific">Carex littledalei</name>
    <dbReference type="NCBI Taxonomy" id="544730"/>
    <lineage>
        <taxon>Eukaryota</taxon>
        <taxon>Viridiplantae</taxon>
        <taxon>Streptophyta</taxon>
        <taxon>Embryophyta</taxon>
        <taxon>Tracheophyta</taxon>
        <taxon>Spermatophyta</taxon>
        <taxon>Magnoliopsida</taxon>
        <taxon>Liliopsida</taxon>
        <taxon>Poales</taxon>
        <taxon>Cyperaceae</taxon>
        <taxon>Cyperoideae</taxon>
        <taxon>Cariceae</taxon>
        <taxon>Carex</taxon>
        <taxon>Carex subgen. Euthyceras</taxon>
    </lineage>
</organism>
<feature type="region of interest" description="Disordered" evidence="4">
    <location>
        <begin position="14"/>
        <end position="63"/>
    </location>
</feature>
<feature type="compositionally biased region" description="Basic and acidic residues" evidence="4">
    <location>
        <begin position="49"/>
        <end position="59"/>
    </location>
</feature>
<feature type="region of interest" description="Disordered" evidence="4">
    <location>
        <begin position="179"/>
        <end position="211"/>
    </location>
</feature>
<dbReference type="Pfam" id="PF00612">
    <property type="entry name" value="IQ"/>
    <property type="match status" value="1"/>
</dbReference>
<dbReference type="PANTHER" id="PTHR32295:SF11">
    <property type="entry name" value="PROTEIN IQ-DOMAIN 22"/>
    <property type="match status" value="1"/>
</dbReference>
<dbReference type="GO" id="GO:0005516">
    <property type="term" value="F:calmodulin binding"/>
    <property type="evidence" value="ECO:0007669"/>
    <property type="project" value="UniProtKB-KW"/>
</dbReference>
<dbReference type="Gene3D" id="1.20.5.190">
    <property type="match status" value="1"/>
</dbReference>
<dbReference type="PANTHER" id="PTHR32295">
    <property type="entry name" value="IQ-DOMAIN 5-RELATED"/>
    <property type="match status" value="1"/>
</dbReference>
<feature type="compositionally biased region" description="Basic and acidic residues" evidence="4">
    <location>
        <begin position="15"/>
        <end position="24"/>
    </location>
</feature>
<dbReference type="InterPro" id="IPR025064">
    <property type="entry name" value="DUF4005"/>
</dbReference>
<evidence type="ECO:0000313" key="7">
    <source>
        <dbReference type="Proteomes" id="UP000623129"/>
    </source>
</evidence>
<feature type="compositionally biased region" description="Polar residues" evidence="4">
    <location>
        <begin position="265"/>
        <end position="289"/>
    </location>
</feature>
<name>A0A833QML2_9POAL</name>
<sequence length="411" mass="45211">MGRASRWLANLLGWKKPDSSESKPKKWRFGKSYREKKDNPRAPPQAKVEMAEEKRGSYRDEEEEDSKRAIAVAAATAAVAEAAVAAAQAAAAVVKLTSGGGRIVKSGVGGRKEEWAAVKIQSVFRGYLARRALRALRALVRLQAIARGNIVRRQVAETLRCMHALVRVQARARACRALKSERYRPDRPPRSHSRNSSKPVGSQAADHGRSKSAGWNWLDRWVEEKYSNSTQADDEKSTKILEIDPGKPSKTPQKKPVNQVMVMASSCSNLTQPESPSKDSTTAQLSVSSPSTVDMAESYIYPDHPFSYVESPYYSATSRPGSSKRGAFTPSKSECSGGFSMFGGYTGYYPNYMTNTESSRAKARSQSAPKQRPQTERLGSVKRTSALQVKYANKAYPGSGRLDRMGMPIGY</sequence>
<gene>
    <name evidence="6" type="ORF">FCM35_KLT14587</name>
</gene>
<keyword evidence="1" id="KW-0112">Calmodulin-binding</keyword>
<comment type="subunit">
    <text evidence="3">Binds to multiple calmodulin (CaM) in the presence of Ca(2+) and CaM-like proteins.</text>
</comment>
<dbReference type="AlphaFoldDB" id="A0A833QML2"/>
<accession>A0A833QML2</accession>
<feature type="compositionally biased region" description="Basic and acidic residues" evidence="4">
    <location>
        <begin position="233"/>
        <end position="247"/>
    </location>
</feature>
<comment type="caution">
    <text evidence="6">The sequence shown here is derived from an EMBL/GenBank/DDBJ whole genome shotgun (WGS) entry which is preliminary data.</text>
</comment>
<dbReference type="InterPro" id="IPR000048">
    <property type="entry name" value="IQ_motif_EF-hand-BS"/>
</dbReference>
<dbReference type="PROSITE" id="PS50096">
    <property type="entry name" value="IQ"/>
    <property type="match status" value="2"/>
</dbReference>
<feature type="region of interest" description="Disordered" evidence="4">
    <location>
        <begin position="313"/>
        <end position="332"/>
    </location>
</feature>
<feature type="region of interest" description="Disordered" evidence="4">
    <location>
        <begin position="228"/>
        <end position="289"/>
    </location>
</feature>
<dbReference type="SMART" id="SM00015">
    <property type="entry name" value="IQ"/>
    <property type="match status" value="2"/>
</dbReference>
<dbReference type="Pfam" id="PF13178">
    <property type="entry name" value="DUF4005"/>
    <property type="match status" value="1"/>
</dbReference>
<feature type="domain" description="DUF4005" evidence="5">
    <location>
        <begin position="319"/>
        <end position="400"/>
    </location>
</feature>
<feature type="compositionally biased region" description="Polar residues" evidence="4">
    <location>
        <begin position="357"/>
        <end position="369"/>
    </location>
</feature>
<dbReference type="EMBL" id="SWLB01000027">
    <property type="protein sequence ID" value="KAF3321334.1"/>
    <property type="molecule type" value="Genomic_DNA"/>
</dbReference>
<reference evidence="6" key="1">
    <citation type="submission" date="2020-01" db="EMBL/GenBank/DDBJ databases">
        <title>Genome sequence of Kobresia littledalei, the first chromosome-level genome in the family Cyperaceae.</title>
        <authorList>
            <person name="Qu G."/>
        </authorList>
    </citation>
    <scope>NUCLEOTIDE SEQUENCE</scope>
    <source>
        <strain evidence="6">C.B.Clarke</strain>
        <tissue evidence="6">Leaf</tissue>
    </source>
</reference>
<evidence type="ECO:0000256" key="2">
    <source>
        <dbReference type="ARBA" id="ARBA00024341"/>
    </source>
</evidence>